<proteinExistence type="predicted"/>
<evidence type="ECO:0000313" key="1">
    <source>
        <dbReference type="EMBL" id="MFD2562935.1"/>
    </source>
</evidence>
<comment type="caution">
    <text evidence="1">The sequence shown here is derived from an EMBL/GenBank/DDBJ whole genome shotgun (WGS) entry which is preliminary data.</text>
</comment>
<keyword evidence="2" id="KW-1185">Reference proteome</keyword>
<name>A0ABW5LDM2_9FLAO</name>
<gene>
    <name evidence="1" type="ORF">ACFSR1_09685</name>
</gene>
<evidence type="ECO:0000313" key="2">
    <source>
        <dbReference type="Proteomes" id="UP001597319"/>
    </source>
</evidence>
<reference evidence="2" key="1">
    <citation type="journal article" date="2019" name="Int. J. Syst. Evol. Microbiol.">
        <title>The Global Catalogue of Microorganisms (GCM) 10K type strain sequencing project: providing services to taxonomists for standard genome sequencing and annotation.</title>
        <authorList>
            <consortium name="The Broad Institute Genomics Platform"/>
            <consortium name="The Broad Institute Genome Sequencing Center for Infectious Disease"/>
            <person name="Wu L."/>
            <person name="Ma J."/>
        </authorList>
    </citation>
    <scope>NUCLEOTIDE SEQUENCE [LARGE SCALE GENOMIC DNA]</scope>
    <source>
        <strain evidence="2">KCTC 52274</strain>
    </source>
</reference>
<organism evidence="1 2">
    <name type="scientific">Aquimarina rubra</name>
    <dbReference type="NCBI Taxonomy" id="1920033"/>
    <lineage>
        <taxon>Bacteria</taxon>
        <taxon>Pseudomonadati</taxon>
        <taxon>Bacteroidota</taxon>
        <taxon>Flavobacteriia</taxon>
        <taxon>Flavobacteriales</taxon>
        <taxon>Flavobacteriaceae</taxon>
        <taxon>Aquimarina</taxon>
    </lineage>
</organism>
<accession>A0ABW5LDM2</accession>
<dbReference type="EMBL" id="JBHULE010000019">
    <property type="protein sequence ID" value="MFD2562935.1"/>
    <property type="molecule type" value="Genomic_DNA"/>
</dbReference>
<dbReference type="Proteomes" id="UP001597319">
    <property type="component" value="Unassembled WGS sequence"/>
</dbReference>
<sequence>MSDLKNKIDKGITEFYLNSDIDLIKKSLIDEGVNLESESAEITKFVKRLKFTQSAIKIKDSNKLLLDRIVEKFQDAINRNIDKPISTLMGMIESKEMQVQFRNLDKLTPEEIKEIIKGKNLVDLMDELDELDEE</sequence>
<protein>
    <submittedName>
        <fullName evidence="1">Uncharacterized protein</fullName>
    </submittedName>
</protein>
<dbReference type="RefSeq" id="WP_378291950.1">
    <property type="nucleotide sequence ID" value="NZ_JBHULE010000019.1"/>
</dbReference>